<evidence type="ECO:0000256" key="1">
    <source>
        <dbReference type="SAM" id="Phobius"/>
    </source>
</evidence>
<dbReference type="AlphaFoldDB" id="A0A5N6XJM7"/>
<name>A0A5N6XJM7_9EURO</name>
<feature type="transmembrane region" description="Helical" evidence="1">
    <location>
        <begin position="114"/>
        <end position="139"/>
    </location>
</feature>
<sequence length="169" mass="19906">MSSNCDDCTFNQYVLYWLVYYSWHWILVWIYATWWDESTISHRSRLNPPPSAISWLEDKGHLHTKKDARRLFIIHLVLLALEPVEGYWILTEFYRISLQAWRTVPDPHDIGGTFGRYVCLIVFPVGLVLSSLVGVILIVSTVTHLRELWSWAPTEAQRMEEEGGKRHYK</sequence>
<proteinExistence type="predicted"/>
<keyword evidence="1" id="KW-0472">Membrane</keyword>
<keyword evidence="3" id="KW-1185">Reference proteome</keyword>
<dbReference type="Proteomes" id="UP000325945">
    <property type="component" value="Unassembled WGS sequence"/>
</dbReference>
<gene>
    <name evidence="2" type="ORF">BDV39DRAFT_166173</name>
</gene>
<reference evidence="3" key="1">
    <citation type="submission" date="2019-04" db="EMBL/GenBank/DDBJ databases">
        <title>Friends and foes A comparative genomics studyof 23 Aspergillus species from section Flavi.</title>
        <authorList>
            <consortium name="DOE Joint Genome Institute"/>
            <person name="Kjaerbolling I."/>
            <person name="Vesth T."/>
            <person name="Frisvad J.C."/>
            <person name="Nybo J.L."/>
            <person name="Theobald S."/>
            <person name="Kildgaard S."/>
            <person name="Isbrandt T."/>
            <person name="Kuo A."/>
            <person name="Sato A."/>
            <person name="Lyhne E.K."/>
            <person name="Kogle M.E."/>
            <person name="Wiebenga A."/>
            <person name="Kun R.S."/>
            <person name="Lubbers R.J."/>
            <person name="Makela M.R."/>
            <person name="Barry K."/>
            <person name="Chovatia M."/>
            <person name="Clum A."/>
            <person name="Daum C."/>
            <person name="Haridas S."/>
            <person name="He G."/>
            <person name="LaButti K."/>
            <person name="Lipzen A."/>
            <person name="Mondo S."/>
            <person name="Riley R."/>
            <person name="Salamov A."/>
            <person name="Simmons B.A."/>
            <person name="Magnuson J.K."/>
            <person name="Henrissat B."/>
            <person name="Mortensen U.H."/>
            <person name="Larsen T.O."/>
            <person name="Devries R.P."/>
            <person name="Grigoriev I.V."/>
            <person name="Machida M."/>
            <person name="Baker S.E."/>
            <person name="Andersen M.R."/>
        </authorList>
    </citation>
    <scope>NUCLEOTIDE SEQUENCE [LARGE SCALE GENOMIC DNA]</scope>
    <source>
        <strain evidence="3">CBS 130017</strain>
    </source>
</reference>
<dbReference type="EMBL" id="ML741763">
    <property type="protein sequence ID" value="KAE8333018.1"/>
    <property type="molecule type" value="Genomic_DNA"/>
</dbReference>
<feature type="transmembrane region" description="Helical" evidence="1">
    <location>
        <begin position="71"/>
        <end position="90"/>
    </location>
</feature>
<keyword evidence="1" id="KW-1133">Transmembrane helix</keyword>
<organism evidence="2 3">
    <name type="scientific">Aspergillus sergii</name>
    <dbReference type="NCBI Taxonomy" id="1034303"/>
    <lineage>
        <taxon>Eukaryota</taxon>
        <taxon>Fungi</taxon>
        <taxon>Dikarya</taxon>
        <taxon>Ascomycota</taxon>
        <taxon>Pezizomycotina</taxon>
        <taxon>Eurotiomycetes</taxon>
        <taxon>Eurotiomycetidae</taxon>
        <taxon>Eurotiales</taxon>
        <taxon>Aspergillaceae</taxon>
        <taxon>Aspergillus</taxon>
        <taxon>Aspergillus subgen. Circumdati</taxon>
    </lineage>
</organism>
<keyword evidence="1" id="KW-0812">Transmembrane</keyword>
<feature type="transmembrane region" description="Helical" evidence="1">
    <location>
        <begin position="14"/>
        <end position="35"/>
    </location>
</feature>
<accession>A0A5N6XJM7</accession>
<evidence type="ECO:0000313" key="2">
    <source>
        <dbReference type="EMBL" id="KAE8333018.1"/>
    </source>
</evidence>
<protein>
    <submittedName>
        <fullName evidence="2">Uncharacterized protein</fullName>
    </submittedName>
</protein>
<evidence type="ECO:0000313" key="3">
    <source>
        <dbReference type="Proteomes" id="UP000325945"/>
    </source>
</evidence>